<feature type="active site" description="Charge relay system" evidence="5">
    <location>
        <position position="49"/>
    </location>
</feature>
<evidence type="ECO:0000313" key="8">
    <source>
        <dbReference type="EMBL" id="NQX44400.1"/>
    </source>
</evidence>
<evidence type="ECO:0000313" key="9">
    <source>
        <dbReference type="Proteomes" id="UP000711047"/>
    </source>
</evidence>
<feature type="active site" description="Charge relay system" evidence="5">
    <location>
        <position position="194"/>
    </location>
</feature>
<reference evidence="8 9" key="1">
    <citation type="submission" date="2020-05" db="EMBL/GenBank/DDBJ databases">
        <title>Paenibacillus glebae, sp. nov., Paenibacillus humi sp. nov., Paenibacillus pedi sp. nov., Paenibacillus terrestris sp. nov. and Paenibacillus terricola sp. nov., isolated from a forest top soil sample.</title>
        <authorList>
            <person name="Qi S."/>
            <person name="Carlier A."/>
            <person name="Cnockaert M."/>
            <person name="Vandamme P."/>
        </authorList>
    </citation>
    <scope>NUCLEOTIDE SEQUENCE [LARGE SCALE GENOMIC DNA]</scope>
    <source>
        <strain evidence="8 9">LMG 29502</strain>
    </source>
</reference>
<feature type="domain" description="D-glutamate N-acetyltransferase-like C-terminal" evidence="7">
    <location>
        <begin position="372"/>
        <end position="568"/>
    </location>
</feature>
<dbReference type="InterPro" id="IPR036852">
    <property type="entry name" value="Peptidase_S8/S53_dom_sf"/>
</dbReference>
<comment type="caution">
    <text evidence="8">The sequence shown here is derived from an EMBL/GenBank/DDBJ whole genome shotgun (WGS) entry which is preliminary data.</text>
</comment>
<keyword evidence="2 5" id="KW-0645">Protease</keyword>
<dbReference type="CDD" id="cd00306">
    <property type="entry name" value="Peptidases_S8_S53"/>
    <property type="match status" value="1"/>
</dbReference>
<dbReference type="SUPFAM" id="SSF52743">
    <property type="entry name" value="Subtilisin-like"/>
    <property type="match status" value="1"/>
</dbReference>
<organism evidence="8 9">
    <name type="scientific">Paenibacillus tritici</name>
    <dbReference type="NCBI Taxonomy" id="1873425"/>
    <lineage>
        <taxon>Bacteria</taxon>
        <taxon>Bacillati</taxon>
        <taxon>Bacillota</taxon>
        <taxon>Bacilli</taxon>
        <taxon>Bacillales</taxon>
        <taxon>Paenibacillaceae</taxon>
        <taxon>Paenibacillus</taxon>
    </lineage>
</organism>
<dbReference type="EMBL" id="JABMKX010000002">
    <property type="protein sequence ID" value="NQX44400.1"/>
    <property type="molecule type" value="Genomic_DNA"/>
</dbReference>
<dbReference type="Gene3D" id="3.40.50.300">
    <property type="entry name" value="P-loop containing nucleotide triphosphate hydrolases"/>
    <property type="match status" value="1"/>
</dbReference>
<feature type="active site" description="Charge relay system" evidence="5">
    <location>
        <position position="10"/>
    </location>
</feature>
<sequence>MKNVRIAIIDSGISGKSEFINNVSESYILSQDDGNFTILLGEATDYIGHGTAVAHIIHKINSQTEFVCFRICNDVLDIDEKGLLYVLEYIYDNIGVDVINISAGITYLSMHRELNEACKKLYQKGVIIVSAFDNDGAVSYPAAFDEVVGVDTKDEYDNKNDIYYASNSIIDIFVPNIYYRTMWNDKKTIVKGSSFAAARITGILSQKLQEAVLPLQKMELLKSISNVDLNVEKNISIEPPHFDIKRAIIFPINKESHSLLRYKDLLSFEIAGVYDERVAGNVGKTLFDESIQSFDSIDWNNDFDTVILSCTSELSAITKRQYDNEVINLAKAHKKNVYTFEKIESHYENLFYPDIIPAMVPRGNFLKLRKAIIPVVGVFGTSSKQGKFTLQLELIRRLSELKYNVGHISTEPSGYLFNSDYVFHFGYHSYLPIQPWESIAILNNMVWGTQLKGKDILITGCQSATLHYNNTQIEHFALFQYAFALGVMPDFCVLCVNPHDDIDYITRTINFMNSIDDGKVRALVVFPVLAIETLSGIKYKTEKLSSNEISDLKNKLRELFNIPVYCIGNEKDIIELCDLVISYFAED</sequence>
<evidence type="ECO:0000256" key="3">
    <source>
        <dbReference type="ARBA" id="ARBA00022801"/>
    </source>
</evidence>
<dbReference type="SUPFAM" id="SSF52540">
    <property type="entry name" value="P-loop containing nucleoside triphosphate hydrolases"/>
    <property type="match status" value="1"/>
</dbReference>
<dbReference type="PANTHER" id="PTHR43806">
    <property type="entry name" value="PEPTIDASE S8"/>
    <property type="match status" value="1"/>
</dbReference>
<evidence type="ECO:0000256" key="5">
    <source>
        <dbReference type="PROSITE-ProRule" id="PRU01240"/>
    </source>
</evidence>
<protein>
    <submittedName>
        <fullName evidence="8">DUF1611 domain-containing protein</fullName>
    </submittedName>
</protein>
<gene>
    <name evidence="8" type="ORF">HQN87_03560</name>
</gene>
<feature type="domain" description="Peptidase S8/S53" evidence="6">
    <location>
        <begin position="2"/>
        <end position="209"/>
    </location>
</feature>
<proteinExistence type="inferred from homology"/>
<dbReference type="Proteomes" id="UP000711047">
    <property type="component" value="Unassembled WGS sequence"/>
</dbReference>
<keyword evidence="9" id="KW-1185">Reference proteome</keyword>
<dbReference type="RefSeq" id="WP_173127929.1">
    <property type="nucleotide sequence ID" value="NZ_JABMKX010000002.1"/>
</dbReference>
<comment type="similarity">
    <text evidence="1 5">Belongs to the peptidase S8 family.</text>
</comment>
<accession>A0ABX2DIG9</accession>
<dbReference type="Pfam" id="PF07755">
    <property type="entry name" value="DUF1611"/>
    <property type="match status" value="1"/>
</dbReference>
<name>A0ABX2DIG9_9BACL</name>
<dbReference type="InterPro" id="IPR000209">
    <property type="entry name" value="Peptidase_S8/S53_dom"/>
</dbReference>
<dbReference type="InterPro" id="IPR050131">
    <property type="entry name" value="Peptidase_S8_subtilisin-like"/>
</dbReference>
<evidence type="ECO:0000259" key="7">
    <source>
        <dbReference type="Pfam" id="PF07755"/>
    </source>
</evidence>
<keyword evidence="3 5" id="KW-0378">Hydrolase</keyword>
<keyword evidence="4 5" id="KW-0720">Serine protease</keyword>
<dbReference type="PROSITE" id="PS51892">
    <property type="entry name" value="SUBTILASE"/>
    <property type="match status" value="1"/>
</dbReference>
<evidence type="ECO:0000256" key="2">
    <source>
        <dbReference type="ARBA" id="ARBA00022670"/>
    </source>
</evidence>
<dbReference type="PANTHER" id="PTHR43806:SF11">
    <property type="entry name" value="CEREVISIN-RELATED"/>
    <property type="match status" value="1"/>
</dbReference>
<dbReference type="Pfam" id="PF00082">
    <property type="entry name" value="Peptidase_S8"/>
    <property type="match status" value="1"/>
</dbReference>
<dbReference type="InterPro" id="IPR035086">
    <property type="entry name" value="DgcN-like_C"/>
</dbReference>
<dbReference type="InterPro" id="IPR027417">
    <property type="entry name" value="P-loop_NTPase"/>
</dbReference>
<evidence type="ECO:0000256" key="1">
    <source>
        <dbReference type="ARBA" id="ARBA00011073"/>
    </source>
</evidence>
<evidence type="ECO:0000256" key="4">
    <source>
        <dbReference type="ARBA" id="ARBA00022825"/>
    </source>
</evidence>
<evidence type="ECO:0000259" key="6">
    <source>
        <dbReference type="Pfam" id="PF00082"/>
    </source>
</evidence>
<dbReference type="Gene3D" id="3.40.50.200">
    <property type="entry name" value="Peptidase S8/S53 domain"/>
    <property type="match status" value="1"/>
</dbReference>